<sequence>MPTPLIPQEVYLLERYSSFEYFAPIRDQWAAMLEHVERCLEVFTAHLPLEYRRRPLHDQPDIVWGEQILPNFRDTMALLDRACIQLKHGDLRGLGPAIGVTGDFRGQIEFWAGWMDEPQVAAVIPNAQETYYDLISAPQQRAWNMQRTFQRIWSPGALSSRYSEKYQGPLDPPERWPRYRLNPAVRVEVGGPITRSGLYLPDIDDSCAALLIEGHDWDDGKVLLRYEDPVTEDGEKLYDSPLPVTEWRSTGWTLIDRAPGETIPFEAGLGAVDTPPARVPAGEPCPRTGWWHTPARADSRRLFKTGDTFPNIDNSDYGSTFWLWSQDQTTPQL</sequence>
<protein>
    <recommendedName>
        <fullName evidence="3">Immunity protein 72 domain-containing protein</fullName>
    </recommendedName>
</protein>
<dbReference type="RefSeq" id="WP_310233847.1">
    <property type="nucleotide sequence ID" value="NZ_JAVDWO010000004.1"/>
</dbReference>
<reference evidence="1 2" key="1">
    <citation type="submission" date="2023-07" db="EMBL/GenBank/DDBJ databases">
        <title>Sorghum-associated microbial communities from plants grown in Nebraska, USA.</title>
        <authorList>
            <person name="Schachtman D."/>
        </authorList>
    </citation>
    <scope>NUCLEOTIDE SEQUENCE [LARGE SCALE GENOMIC DNA]</scope>
    <source>
        <strain evidence="1 2">4099</strain>
    </source>
</reference>
<accession>A0ABU1XV45</accession>
<comment type="caution">
    <text evidence="1">The sequence shown here is derived from an EMBL/GenBank/DDBJ whole genome shotgun (WGS) entry which is preliminary data.</text>
</comment>
<evidence type="ECO:0000313" key="1">
    <source>
        <dbReference type="EMBL" id="MDR7192639.1"/>
    </source>
</evidence>
<organism evidence="1 2">
    <name type="scientific">Luteimonas terrae</name>
    <dbReference type="NCBI Taxonomy" id="1530191"/>
    <lineage>
        <taxon>Bacteria</taxon>
        <taxon>Pseudomonadati</taxon>
        <taxon>Pseudomonadota</taxon>
        <taxon>Gammaproteobacteria</taxon>
        <taxon>Lysobacterales</taxon>
        <taxon>Lysobacteraceae</taxon>
        <taxon>Luteimonas</taxon>
    </lineage>
</organism>
<evidence type="ECO:0000313" key="2">
    <source>
        <dbReference type="Proteomes" id="UP001256588"/>
    </source>
</evidence>
<name>A0ABU1XV45_9GAMM</name>
<evidence type="ECO:0008006" key="3">
    <source>
        <dbReference type="Google" id="ProtNLM"/>
    </source>
</evidence>
<proteinExistence type="predicted"/>
<dbReference type="Proteomes" id="UP001256588">
    <property type="component" value="Unassembled WGS sequence"/>
</dbReference>
<dbReference type="EMBL" id="JAVDWO010000004">
    <property type="protein sequence ID" value="MDR7192639.1"/>
    <property type="molecule type" value="Genomic_DNA"/>
</dbReference>
<gene>
    <name evidence="1" type="ORF">J2W68_001353</name>
</gene>
<keyword evidence="2" id="KW-1185">Reference proteome</keyword>